<dbReference type="InterPro" id="IPR000757">
    <property type="entry name" value="Beta-glucanase-like"/>
</dbReference>
<feature type="signal peptide" evidence="1">
    <location>
        <begin position="1"/>
        <end position="18"/>
    </location>
</feature>
<dbReference type="CDD" id="cd02181">
    <property type="entry name" value="GH16_fungal_Lam16A_glucanase"/>
    <property type="match status" value="1"/>
</dbReference>
<dbReference type="Proteomes" id="UP000814176">
    <property type="component" value="Unassembled WGS sequence"/>
</dbReference>
<evidence type="ECO:0000313" key="4">
    <source>
        <dbReference type="Proteomes" id="UP000814176"/>
    </source>
</evidence>
<feature type="domain" description="GH16" evidence="2">
    <location>
        <begin position="26"/>
        <end position="281"/>
    </location>
</feature>
<gene>
    <name evidence="3" type="ORF">C8Q71DRAFT_870418</name>
</gene>
<dbReference type="GeneID" id="72009059"/>
<sequence length="382" mass="41280">MVLHRQVLCATMLSLASAALGYELIHDYSGNTFFDGWDYYGKWDNLTLGNVTYLTQEAATQQKLTYVNDAGNAIIKVDNFTTVASGERRNSIRLTSQEYYDFGTVWIIDALHMPWGCSVWPAFWSTAPDWPVGGEIDIVEGINTQPNNQFAIHTTEGCYHDNPPNQAGFNIDTNCSQASGCTVGINTQNSYQAGFAAAGGGVYATQYDTSGIYMWFWSRPNVPASLSSSSTSINISDWGTPTASFPNDQACNTTKFFKPQQLIFDITLCGDWAGVPGIYDSECYNAGPHHDCYLDNVVGNGSNYDDAYFEVSYVRTYATGAALAAAQASKTATTSSTASTSSATQSHTQTSDASLPRVSLHGVLFMSMCVAGLIAGSVLPLL</sequence>
<evidence type="ECO:0000313" key="3">
    <source>
        <dbReference type="EMBL" id="KAH9835136.1"/>
    </source>
</evidence>
<dbReference type="InterPro" id="IPR050546">
    <property type="entry name" value="Glycosyl_Hydrlase_16"/>
</dbReference>
<accession>A0ABQ8KC48</accession>
<keyword evidence="4" id="KW-1185">Reference proteome</keyword>
<dbReference type="Pfam" id="PF26113">
    <property type="entry name" value="GH16_XgeA"/>
    <property type="match status" value="1"/>
</dbReference>
<dbReference type="RefSeq" id="XP_047777569.1">
    <property type="nucleotide sequence ID" value="XM_047928327.1"/>
</dbReference>
<reference evidence="3 4" key="1">
    <citation type="journal article" date="2021" name="Environ. Microbiol.">
        <title>Gene family expansions and transcriptome signatures uncover fungal adaptations to wood decay.</title>
        <authorList>
            <person name="Hage H."/>
            <person name="Miyauchi S."/>
            <person name="Viragh M."/>
            <person name="Drula E."/>
            <person name="Min B."/>
            <person name="Chaduli D."/>
            <person name="Navarro D."/>
            <person name="Favel A."/>
            <person name="Norest M."/>
            <person name="Lesage-Meessen L."/>
            <person name="Balint B."/>
            <person name="Merenyi Z."/>
            <person name="de Eugenio L."/>
            <person name="Morin E."/>
            <person name="Martinez A.T."/>
            <person name="Baldrian P."/>
            <person name="Stursova M."/>
            <person name="Martinez M.J."/>
            <person name="Novotny C."/>
            <person name="Magnuson J.K."/>
            <person name="Spatafora J.W."/>
            <person name="Maurice S."/>
            <person name="Pangilinan J."/>
            <person name="Andreopoulos W."/>
            <person name="LaButti K."/>
            <person name="Hundley H."/>
            <person name="Na H."/>
            <person name="Kuo A."/>
            <person name="Barry K."/>
            <person name="Lipzen A."/>
            <person name="Henrissat B."/>
            <person name="Riley R."/>
            <person name="Ahrendt S."/>
            <person name="Nagy L.G."/>
            <person name="Grigoriev I.V."/>
            <person name="Martin F."/>
            <person name="Rosso M.N."/>
        </authorList>
    </citation>
    <scope>NUCLEOTIDE SEQUENCE [LARGE SCALE GENOMIC DNA]</scope>
    <source>
        <strain evidence="3 4">CIRM-BRFM 1785</strain>
    </source>
</reference>
<comment type="caution">
    <text evidence="3">The sequence shown here is derived from an EMBL/GenBank/DDBJ whole genome shotgun (WGS) entry which is preliminary data.</text>
</comment>
<dbReference type="PROSITE" id="PS51762">
    <property type="entry name" value="GH16_2"/>
    <property type="match status" value="1"/>
</dbReference>
<dbReference type="Gene3D" id="2.60.120.200">
    <property type="match status" value="1"/>
</dbReference>
<protein>
    <submittedName>
        <fullName evidence="3">Concanavalin A-like lectin/glucanase domain-containing protein</fullName>
    </submittedName>
</protein>
<evidence type="ECO:0000256" key="1">
    <source>
        <dbReference type="SAM" id="SignalP"/>
    </source>
</evidence>
<dbReference type="PANTHER" id="PTHR10963">
    <property type="entry name" value="GLYCOSYL HYDROLASE-RELATED"/>
    <property type="match status" value="1"/>
</dbReference>
<dbReference type="SUPFAM" id="SSF49899">
    <property type="entry name" value="Concanavalin A-like lectins/glucanases"/>
    <property type="match status" value="1"/>
</dbReference>
<keyword evidence="1" id="KW-0732">Signal</keyword>
<proteinExistence type="predicted"/>
<dbReference type="InterPro" id="IPR013320">
    <property type="entry name" value="ConA-like_dom_sf"/>
</dbReference>
<feature type="chain" id="PRO_5047323318" evidence="1">
    <location>
        <begin position="19"/>
        <end position="382"/>
    </location>
</feature>
<dbReference type="PANTHER" id="PTHR10963:SF24">
    <property type="entry name" value="GLYCOSIDASE C21B10.07-RELATED"/>
    <property type="match status" value="1"/>
</dbReference>
<dbReference type="EMBL" id="JADCUA010000013">
    <property type="protein sequence ID" value="KAH9835136.1"/>
    <property type="molecule type" value="Genomic_DNA"/>
</dbReference>
<name>A0ABQ8KC48_9APHY</name>
<evidence type="ECO:0000259" key="2">
    <source>
        <dbReference type="PROSITE" id="PS51762"/>
    </source>
</evidence>
<organism evidence="3 4">
    <name type="scientific">Rhodofomes roseus</name>
    <dbReference type="NCBI Taxonomy" id="34475"/>
    <lineage>
        <taxon>Eukaryota</taxon>
        <taxon>Fungi</taxon>
        <taxon>Dikarya</taxon>
        <taxon>Basidiomycota</taxon>
        <taxon>Agaricomycotina</taxon>
        <taxon>Agaricomycetes</taxon>
        <taxon>Polyporales</taxon>
        <taxon>Rhodofomes</taxon>
    </lineage>
</organism>